<evidence type="ECO:0000313" key="2">
    <source>
        <dbReference type="Proteomes" id="UP001234297"/>
    </source>
</evidence>
<keyword evidence="2" id="KW-1185">Reference proteome</keyword>
<organism evidence="1 2">
    <name type="scientific">Persea americana</name>
    <name type="common">Avocado</name>
    <dbReference type="NCBI Taxonomy" id="3435"/>
    <lineage>
        <taxon>Eukaryota</taxon>
        <taxon>Viridiplantae</taxon>
        <taxon>Streptophyta</taxon>
        <taxon>Embryophyta</taxon>
        <taxon>Tracheophyta</taxon>
        <taxon>Spermatophyta</taxon>
        <taxon>Magnoliopsida</taxon>
        <taxon>Magnoliidae</taxon>
        <taxon>Laurales</taxon>
        <taxon>Lauraceae</taxon>
        <taxon>Persea</taxon>
    </lineage>
</organism>
<name>A0ACC2KWC3_PERAE</name>
<proteinExistence type="predicted"/>
<sequence>MANSKGTTNIRNSSCAGKQSLLPPKGPFRCTTPSNVDYGSSSIGSRAIPKTIGVHRHHQRTSFEIFLVEEQFPWLNDLLNEPETSVRRGTHRRSSSDSFAYLEASSSSSNISNTAEEDYKQRSLASASSWGSLDFDRFKDVHSSSFYTENSFGRQQNIGWESSLKSMPYLSKHPSPNDNILFESSGSSCTQAEPDAVPSSTTKKQYQDKSGQHDQEIERSDCYCSYSKPSAPETDSKRARQKFAQRSRVRKLQYIAELERTVQALQAKGSEVLAQLDFMGQQNLILNMENKALKQRVDSLAQEQLVKYLEQGVLEKEIARLQATLHQQQHQNQRQHPPSIYHRCSRGDLHSQFASLSLKHEESNSARESVGGPLQTSI</sequence>
<gene>
    <name evidence="1" type="ORF">MRB53_033986</name>
</gene>
<protein>
    <submittedName>
        <fullName evidence="1">Uncharacterized protein</fullName>
    </submittedName>
</protein>
<evidence type="ECO:0000313" key="1">
    <source>
        <dbReference type="EMBL" id="KAJ8625456.1"/>
    </source>
</evidence>
<accession>A0ACC2KWC3</accession>
<dbReference type="Proteomes" id="UP001234297">
    <property type="component" value="Chromosome 11"/>
</dbReference>
<comment type="caution">
    <text evidence="1">The sequence shown here is derived from an EMBL/GenBank/DDBJ whole genome shotgun (WGS) entry which is preliminary data.</text>
</comment>
<dbReference type="EMBL" id="CM056819">
    <property type="protein sequence ID" value="KAJ8625456.1"/>
    <property type="molecule type" value="Genomic_DNA"/>
</dbReference>
<reference evidence="1 2" key="1">
    <citation type="journal article" date="2022" name="Hortic Res">
        <title>A haplotype resolved chromosomal level avocado genome allows analysis of novel avocado genes.</title>
        <authorList>
            <person name="Nath O."/>
            <person name="Fletcher S.J."/>
            <person name="Hayward A."/>
            <person name="Shaw L.M."/>
            <person name="Masouleh A.K."/>
            <person name="Furtado A."/>
            <person name="Henry R.J."/>
            <person name="Mitter N."/>
        </authorList>
    </citation>
    <scope>NUCLEOTIDE SEQUENCE [LARGE SCALE GENOMIC DNA]</scope>
    <source>
        <strain evidence="2">cv. Hass</strain>
    </source>
</reference>